<dbReference type="Gene3D" id="3.40.50.1000">
    <property type="entry name" value="HAD superfamily/HAD-like"/>
    <property type="match status" value="1"/>
</dbReference>
<dbReference type="InterPro" id="IPR018303">
    <property type="entry name" value="ATPase_P-typ_P_site"/>
</dbReference>
<feature type="transmembrane region" description="Helical" evidence="10">
    <location>
        <begin position="1107"/>
        <end position="1132"/>
    </location>
</feature>
<proteinExistence type="inferred from homology"/>
<dbReference type="Pfam" id="PF00702">
    <property type="entry name" value="Hydrolase"/>
    <property type="match status" value="1"/>
</dbReference>
<dbReference type="InterPro" id="IPR008250">
    <property type="entry name" value="ATPase_P-typ_transduc_dom_A_sf"/>
</dbReference>
<feature type="transmembrane region" description="Helical" evidence="10">
    <location>
        <begin position="713"/>
        <end position="740"/>
    </location>
</feature>
<dbReference type="Proteomes" id="UP000562929">
    <property type="component" value="Unassembled WGS sequence"/>
</dbReference>
<evidence type="ECO:0000256" key="4">
    <source>
        <dbReference type="ARBA" id="ARBA00022723"/>
    </source>
</evidence>
<dbReference type="InterPro" id="IPR059000">
    <property type="entry name" value="ATPase_P-type_domA"/>
</dbReference>
<dbReference type="PROSITE" id="PS00154">
    <property type="entry name" value="ATPASE_E1_E2"/>
    <property type="match status" value="1"/>
</dbReference>
<accession>A0A8H4VH68</accession>
<comment type="subcellular location">
    <subcellularLocation>
        <location evidence="1">Membrane</location>
        <topology evidence="1">Multi-pass membrane protein</topology>
    </subcellularLocation>
</comment>
<dbReference type="SFLD" id="SFLDG00002">
    <property type="entry name" value="C1.7:_P-type_atpase_like"/>
    <property type="match status" value="1"/>
</dbReference>
<dbReference type="Pfam" id="PF00403">
    <property type="entry name" value="HMA"/>
    <property type="match status" value="1"/>
</dbReference>
<gene>
    <name evidence="13" type="ORF">GQ602_001174</name>
</gene>
<keyword evidence="9 10" id="KW-0472">Membrane</keyword>
<feature type="transmembrane region" description="Helical" evidence="10">
    <location>
        <begin position="388"/>
        <end position="410"/>
    </location>
</feature>
<dbReference type="Gene3D" id="2.70.150.10">
    <property type="entry name" value="Calcium-transporting ATPase, cytoplasmic transduction domain A"/>
    <property type="match status" value="1"/>
</dbReference>
<dbReference type="PANTHER" id="PTHR43520">
    <property type="entry name" value="ATP7, ISOFORM B"/>
    <property type="match status" value="1"/>
</dbReference>
<evidence type="ECO:0000256" key="8">
    <source>
        <dbReference type="ARBA" id="ARBA00022989"/>
    </source>
</evidence>
<dbReference type="InterPro" id="IPR036163">
    <property type="entry name" value="HMA_dom_sf"/>
</dbReference>
<dbReference type="InterPro" id="IPR023214">
    <property type="entry name" value="HAD_sf"/>
</dbReference>
<comment type="caution">
    <text evidence="13">The sequence shown here is derived from an EMBL/GenBank/DDBJ whole genome shotgun (WGS) entry which is preliminary data.</text>
</comment>
<evidence type="ECO:0000256" key="9">
    <source>
        <dbReference type="ARBA" id="ARBA00023136"/>
    </source>
</evidence>
<evidence type="ECO:0000256" key="11">
    <source>
        <dbReference type="SAM" id="MobiDB-lite"/>
    </source>
</evidence>
<dbReference type="CDD" id="cd02094">
    <property type="entry name" value="P-type_ATPase_Cu-like"/>
    <property type="match status" value="1"/>
</dbReference>
<feature type="transmembrane region" description="Helical" evidence="10">
    <location>
        <begin position="430"/>
        <end position="452"/>
    </location>
</feature>
<dbReference type="Gene3D" id="3.30.70.100">
    <property type="match status" value="1"/>
</dbReference>
<dbReference type="Pfam" id="PF00122">
    <property type="entry name" value="E1-E2_ATPase"/>
    <property type="match status" value="1"/>
</dbReference>
<feature type="compositionally biased region" description="Polar residues" evidence="11">
    <location>
        <begin position="167"/>
        <end position="176"/>
    </location>
</feature>
<comment type="similarity">
    <text evidence="2 10">Belongs to the cation transport ATPase (P-type) (TC 3.A.3) family. Type IB subfamily.</text>
</comment>
<keyword evidence="3 10" id="KW-0812">Transmembrane</keyword>
<keyword evidence="4 10" id="KW-0479">Metal-binding</keyword>
<evidence type="ECO:0000256" key="2">
    <source>
        <dbReference type="ARBA" id="ARBA00006024"/>
    </source>
</evidence>
<dbReference type="SFLD" id="SFLDF00027">
    <property type="entry name" value="p-type_atpase"/>
    <property type="match status" value="1"/>
</dbReference>
<protein>
    <submittedName>
        <fullName evidence="13">Copper transporting P-type ATPase</fullName>
    </submittedName>
</protein>
<feature type="transmembrane region" description="Helical" evidence="10">
    <location>
        <begin position="514"/>
        <end position="532"/>
    </location>
</feature>
<dbReference type="GO" id="GO:0055070">
    <property type="term" value="P:copper ion homeostasis"/>
    <property type="evidence" value="ECO:0007669"/>
    <property type="project" value="TreeGrafter"/>
</dbReference>
<feature type="compositionally biased region" description="Low complexity" evidence="11">
    <location>
        <begin position="177"/>
        <end position="190"/>
    </location>
</feature>
<keyword evidence="6 10" id="KW-0067">ATP-binding</keyword>
<feature type="region of interest" description="Disordered" evidence="11">
    <location>
        <begin position="167"/>
        <end position="191"/>
    </location>
</feature>
<dbReference type="PANTHER" id="PTHR43520:SF32">
    <property type="entry name" value="COPPER RESISTANCE P-TYPE ATPASE (EUROFUNG)"/>
    <property type="match status" value="1"/>
</dbReference>
<evidence type="ECO:0000259" key="12">
    <source>
        <dbReference type="PROSITE" id="PS50846"/>
    </source>
</evidence>
<dbReference type="InterPro" id="IPR001757">
    <property type="entry name" value="P_typ_ATPase"/>
</dbReference>
<feature type="transmembrane region" description="Helical" evidence="10">
    <location>
        <begin position="1074"/>
        <end position="1095"/>
    </location>
</feature>
<dbReference type="GO" id="GO:0016020">
    <property type="term" value="C:membrane"/>
    <property type="evidence" value="ECO:0007669"/>
    <property type="project" value="UniProtKB-SubCell"/>
</dbReference>
<evidence type="ECO:0000256" key="7">
    <source>
        <dbReference type="ARBA" id="ARBA00022967"/>
    </source>
</evidence>
<dbReference type="SFLD" id="SFLDS00003">
    <property type="entry name" value="Haloacid_Dehalogenase"/>
    <property type="match status" value="1"/>
</dbReference>
<evidence type="ECO:0000313" key="14">
    <source>
        <dbReference type="Proteomes" id="UP000562929"/>
    </source>
</evidence>
<dbReference type="PRINTS" id="PR00119">
    <property type="entry name" value="CATATPASE"/>
</dbReference>
<evidence type="ECO:0000256" key="5">
    <source>
        <dbReference type="ARBA" id="ARBA00022741"/>
    </source>
</evidence>
<dbReference type="Pfam" id="PF08282">
    <property type="entry name" value="Hydrolase_3"/>
    <property type="match status" value="1"/>
</dbReference>
<dbReference type="SUPFAM" id="SSF56784">
    <property type="entry name" value="HAD-like"/>
    <property type="match status" value="1"/>
</dbReference>
<evidence type="ECO:0000256" key="3">
    <source>
        <dbReference type="ARBA" id="ARBA00022692"/>
    </source>
</evidence>
<sequence length="1156" mass="124309">MASPSKTVTTSYLLGNLHCPSCVALIKRLLQDEYGPKVLWVSPNVVTSVVTVEHEHVSPDFVRSMGRTLNDVGFDICAVDSSAAPAAELNTVARPEQPLCAAAPAAGYGTFGLWSRLWRNRASSAPDPAERAAAHLKNCEACKSAAGRDQRDDMSEDRVRLVRTLSLASSTQQGSPTTMTTTATTATTTAPLEGLAIPNDNDAAPLMRATLSIGGMTCAVCVNTITGELRKNKWVSNMVVNLVSNSATVDFTDPDRAGDIVDGIENLGYDAVLDSVVDLNKQRHAADEREVEVQVDGIFCPRCPERICRSLRNLGPGKVEILQEPTPELPRVRVRYLPDVSRLTIRHILGAIEATDPSLSASVYHPPTLEERSRAIRARHQHQLFRRFVFTAVLAVPSFVLGIVYMTLVAKTDPVRRWLMEPWTSGLSRNAVMLCLLATPVYLFAADVFHVRAVKEIRTLWRGNSRTPLLQRFYKFGSMNMLISLGTTIAYLSSVGEMLAAAIRRETRVPDERFYFDSVVFLTLFLLGGRLIEGYSKSKTGDAVEALAKLRPSTAMLVETDKLGNARTTTVRVDLLEHGDVIRVPNGSSPAADGVILTGETNLDESSLTGESRPIKKGPGDDVFAGTVNKGDAVTVRVTGTCGRSMLDQIVDVVREGQTKRAPVEQVADLLTSYFVPVITLIAVVTWIVWLTLAATGRVSAEELERTGGAGPFAFQFAIAVFVVACPCGLALAAPTAVFVGGGIAAQSGILAKGGGEAFEKASKIDCVVFDKTGTLTVGGEPRITDSVMFPDETTVDERSLLSGLKAAEENSGHPIARAVVRFCGDDVEASRLARVEEFPGKGMRAEYKERELELAVGNEHLMRDLSVPLSPPMLDALAGWKAEAKSVALVATRVVKDGEWKLAAALAVSDPVRPEARAVVLALRSRGTQVWMLSGDNETTARAVARRVGISPSRVLAEVLPSEKAAQVTMLQATMHSAAADDDDDDDDDDQGPSELRLPRHRYSKHRAMLAMVGDGINDAPALTRADVGIAIGSGSDVAISSADFVLATSNLSAVVTLVDLSSAVLSRIKVNFAWALVYNMLAVPLAAGCFWPVRTSSGDHVQLKPVWAALAMALSSISVVLSSLCLRLDLPWLGFRRRRQVGSDGDGDGVWAEP</sequence>
<keyword evidence="8 10" id="KW-1133">Transmembrane helix</keyword>
<evidence type="ECO:0000256" key="10">
    <source>
        <dbReference type="RuleBase" id="RU362081"/>
    </source>
</evidence>
<dbReference type="SUPFAM" id="SSF55008">
    <property type="entry name" value="HMA, heavy metal-associated domain"/>
    <property type="match status" value="2"/>
</dbReference>
<dbReference type="SUPFAM" id="SSF81665">
    <property type="entry name" value="Calcium ATPase, transmembrane domain M"/>
    <property type="match status" value="1"/>
</dbReference>
<dbReference type="InterPro" id="IPR023298">
    <property type="entry name" value="ATPase_P-typ_TM_dom_sf"/>
</dbReference>
<dbReference type="Gene3D" id="3.40.1110.10">
    <property type="entry name" value="Calcium-transporting ATPase, cytoplasmic domain N"/>
    <property type="match status" value="1"/>
</dbReference>
<dbReference type="GO" id="GO:0005524">
    <property type="term" value="F:ATP binding"/>
    <property type="evidence" value="ECO:0007669"/>
    <property type="project" value="UniProtKB-UniRule"/>
</dbReference>
<dbReference type="EMBL" id="JAACLJ010000001">
    <property type="protein sequence ID" value="KAF4595561.1"/>
    <property type="molecule type" value="Genomic_DNA"/>
</dbReference>
<feature type="transmembrane region" description="Helical" evidence="10">
    <location>
        <begin position="473"/>
        <end position="494"/>
    </location>
</feature>
<dbReference type="InterPro" id="IPR023299">
    <property type="entry name" value="ATPase_P-typ_cyto_dom_N"/>
</dbReference>
<feature type="compositionally biased region" description="Acidic residues" evidence="11">
    <location>
        <begin position="981"/>
        <end position="993"/>
    </location>
</feature>
<feature type="region of interest" description="Disordered" evidence="11">
    <location>
        <begin position="976"/>
        <end position="998"/>
    </location>
</feature>
<dbReference type="GO" id="GO:0043682">
    <property type="term" value="F:P-type divalent copper transporter activity"/>
    <property type="evidence" value="ECO:0007669"/>
    <property type="project" value="TreeGrafter"/>
</dbReference>
<dbReference type="InterPro" id="IPR036412">
    <property type="entry name" value="HAD-like_sf"/>
</dbReference>
<evidence type="ECO:0000313" key="13">
    <source>
        <dbReference type="EMBL" id="KAF4595561.1"/>
    </source>
</evidence>
<keyword evidence="7" id="KW-1278">Translocase</keyword>
<name>A0A8H4VH68_9HYPO</name>
<dbReference type="OrthoDB" id="432719at2759"/>
<dbReference type="CDD" id="cd00371">
    <property type="entry name" value="HMA"/>
    <property type="match status" value="1"/>
</dbReference>
<reference evidence="13 14" key="1">
    <citation type="journal article" date="2020" name="G3 (Bethesda)">
        <title>Genetic Underpinnings of Host Manipulation by Ophiocordyceps as Revealed by Comparative Transcriptomics.</title>
        <authorList>
            <person name="Will I."/>
            <person name="Das B."/>
            <person name="Trinh T."/>
            <person name="Brachmann A."/>
            <person name="Ohm R.A."/>
            <person name="de Bekker C."/>
        </authorList>
    </citation>
    <scope>NUCLEOTIDE SEQUENCE [LARGE SCALE GENOMIC DNA]</scope>
    <source>
        <strain evidence="13 14">EC05</strain>
    </source>
</reference>
<evidence type="ECO:0000256" key="6">
    <source>
        <dbReference type="ARBA" id="ARBA00022840"/>
    </source>
</evidence>
<feature type="transmembrane region" description="Helical" evidence="10">
    <location>
        <begin position="670"/>
        <end position="693"/>
    </location>
</feature>
<keyword evidence="14" id="KW-1185">Reference proteome</keyword>
<organism evidence="13 14">
    <name type="scientific">Ophiocordyceps camponoti-floridani</name>
    <dbReference type="NCBI Taxonomy" id="2030778"/>
    <lineage>
        <taxon>Eukaryota</taxon>
        <taxon>Fungi</taxon>
        <taxon>Dikarya</taxon>
        <taxon>Ascomycota</taxon>
        <taxon>Pezizomycotina</taxon>
        <taxon>Sordariomycetes</taxon>
        <taxon>Hypocreomycetidae</taxon>
        <taxon>Hypocreales</taxon>
        <taxon>Ophiocordycipitaceae</taxon>
        <taxon>Ophiocordyceps</taxon>
    </lineage>
</organism>
<dbReference type="InterPro" id="IPR006121">
    <property type="entry name" value="HMA_dom"/>
</dbReference>
<feature type="domain" description="HMA" evidence="12">
    <location>
        <begin position="207"/>
        <end position="272"/>
    </location>
</feature>
<dbReference type="SUPFAM" id="SSF81660">
    <property type="entry name" value="Metal cation-transporting ATPase, ATP-binding domain N"/>
    <property type="match status" value="1"/>
</dbReference>
<dbReference type="FunFam" id="2.70.150.10:FF:000068">
    <property type="entry name" value="Copper resistance-associated P-type ATPase"/>
    <property type="match status" value="1"/>
</dbReference>
<dbReference type="SUPFAM" id="SSF81653">
    <property type="entry name" value="Calcium ATPase, transduction domain A"/>
    <property type="match status" value="1"/>
</dbReference>
<keyword evidence="5 10" id="KW-0547">Nucleotide-binding</keyword>
<evidence type="ECO:0000256" key="1">
    <source>
        <dbReference type="ARBA" id="ARBA00004141"/>
    </source>
</evidence>
<dbReference type="PRINTS" id="PR00120">
    <property type="entry name" value="HATPASE"/>
</dbReference>
<dbReference type="NCBIfam" id="TIGR01494">
    <property type="entry name" value="ATPase_P-type"/>
    <property type="match status" value="2"/>
</dbReference>
<dbReference type="GO" id="GO:0005507">
    <property type="term" value="F:copper ion binding"/>
    <property type="evidence" value="ECO:0007669"/>
    <property type="project" value="TreeGrafter"/>
</dbReference>
<dbReference type="GO" id="GO:0016887">
    <property type="term" value="F:ATP hydrolysis activity"/>
    <property type="evidence" value="ECO:0007669"/>
    <property type="project" value="InterPro"/>
</dbReference>
<dbReference type="FunFam" id="3.30.70.100:FF:000001">
    <property type="entry name" value="ATPase copper transporting beta"/>
    <property type="match status" value="1"/>
</dbReference>
<dbReference type="PROSITE" id="PS50846">
    <property type="entry name" value="HMA_2"/>
    <property type="match status" value="1"/>
</dbReference>
<dbReference type="InterPro" id="IPR027256">
    <property type="entry name" value="P-typ_ATPase_IB"/>
</dbReference>
<dbReference type="InterPro" id="IPR044492">
    <property type="entry name" value="P_typ_ATPase_HD_dom"/>
</dbReference>
<dbReference type="AlphaFoldDB" id="A0A8H4VH68"/>
<dbReference type="NCBIfam" id="TIGR01525">
    <property type="entry name" value="ATPase-IB_hvy"/>
    <property type="match status" value="1"/>
</dbReference>